<accession>F9ZS75</accession>
<proteinExistence type="predicted"/>
<dbReference type="AlphaFoldDB" id="F9ZS75"/>
<dbReference type="KEGG" id="acu:Atc_2406"/>
<reference evidence="1 2" key="1">
    <citation type="journal article" date="2011" name="J. Genet. Genomics">
        <title>Unraveling the Acidithiobacillus caldus complete genome and its central metabolisms for carbon assimilation.</title>
        <authorList>
            <person name="You X.Y."/>
            <person name="Guo X."/>
            <person name="Zheng H.J."/>
            <person name="Zhang M.J."/>
            <person name="Liu L.J."/>
            <person name="Zhu Y.Q."/>
            <person name="Zhu B."/>
            <person name="Wang S.Y."/>
            <person name="Zhao G.P."/>
            <person name="Poetsch A."/>
            <person name="Jiang C.Y."/>
            <person name="Liu S.J."/>
        </authorList>
    </citation>
    <scope>NUCLEOTIDE SEQUENCE [LARGE SCALE GENOMIC DNA]</scope>
    <source>
        <strain evidence="1 2">SM-1</strain>
    </source>
</reference>
<sequence>MNAITQIAEDTISVVAVRIARLLRPNQPQTVMEMTR</sequence>
<evidence type="ECO:0000313" key="1">
    <source>
        <dbReference type="EMBL" id="AEK59054.1"/>
    </source>
</evidence>
<protein>
    <submittedName>
        <fullName evidence="1">Uncharacterized protein</fullName>
    </submittedName>
</protein>
<evidence type="ECO:0000313" key="2">
    <source>
        <dbReference type="Proteomes" id="UP000006135"/>
    </source>
</evidence>
<dbReference type="Proteomes" id="UP000006135">
    <property type="component" value="Chromosome"/>
</dbReference>
<gene>
    <name evidence="1" type="ordered locus">Atc_2406</name>
</gene>
<dbReference type="HOGENOM" id="CLU_3354027_0_0_6"/>
<name>F9ZS75_ACICS</name>
<organism evidence="1 2">
    <name type="scientific">Acidithiobacillus caldus (strain SM-1)</name>
    <dbReference type="NCBI Taxonomy" id="990288"/>
    <lineage>
        <taxon>Bacteria</taxon>
        <taxon>Pseudomonadati</taxon>
        <taxon>Pseudomonadota</taxon>
        <taxon>Acidithiobacillia</taxon>
        <taxon>Acidithiobacillales</taxon>
        <taxon>Acidithiobacillaceae</taxon>
        <taxon>Acidithiobacillus</taxon>
    </lineage>
</organism>
<dbReference type="EMBL" id="CP002573">
    <property type="protein sequence ID" value="AEK59054.1"/>
    <property type="molecule type" value="Genomic_DNA"/>
</dbReference>
<keyword evidence="2" id="KW-1185">Reference proteome</keyword>